<dbReference type="CDD" id="cd01092">
    <property type="entry name" value="APP-like"/>
    <property type="match status" value="1"/>
</dbReference>
<dbReference type="Gene3D" id="3.40.350.10">
    <property type="entry name" value="Creatinase/prolidase N-terminal domain"/>
    <property type="match status" value="1"/>
</dbReference>
<evidence type="ECO:0000256" key="2">
    <source>
        <dbReference type="ARBA" id="ARBA00022801"/>
    </source>
</evidence>
<evidence type="ECO:0000313" key="7">
    <source>
        <dbReference type="Proteomes" id="UP000070675"/>
    </source>
</evidence>
<dbReference type="RefSeq" id="WP_082715615.1">
    <property type="nucleotide sequence ID" value="NZ_KQ959492.1"/>
</dbReference>
<dbReference type="EMBL" id="LSCR01000012">
    <property type="protein sequence ID" value="KXB34675.1"/>
    <property type="molecule type" value="Genomic_DNA"/>
</dbReference>
<dbReference type="GO" id="GO:0016787">
    <property type="term" value="F:hydrolase activity"/>
    <property type="evidence" value="ECO:0007669"/>
    <property type="project" value="UniProtKB-KW"/>
</dbReference>
<dbReference type="InterPro" id="IPR001131">
    <property type="entry name" value="Peptidase_M24B_aminopep-P_CS"/>
</dbReference>
<proteinExistence type="inferred from homology"/>
<dbReference type="PROSITE" id="PS00491">
    <property type="entry name" value="PROLINE_PEPTIDASE"/>
    <property type="match status" value="1"/>
</dbReference>
<dbReference type="InterPro" id="IPR000587">
    <property type="entry name" value="Creatinase_N"/>
</dbReference>
<dbReference type="SUPFAM" id="SSF55920">
    <property type="entry name" value="Creatinase/aminopeptidase"/>
    <property type="match status" value="1"/>
</dbReference>
<evidence type="ECO:0000259" key="4">
    <source>
        <dbReference type="Pfam" id="PF00557"/>
    </source>
</evidence>
<feature type="domain" description="Creatinase N-terminal" evidence="5">
    <location>
        <begin position="15"/>
        <end position="151"/>
    </location>
</feature>
<dbReference type="PANTHER" id="PTHR46112:SF3">
    <property type="entry name" value="AMINOPEPTIDASE YPDF"/>
    <property type="match status" value="1"/>
</dbReference>
<dbReference type="STRING" id="1393034.HMPREF3192_00774"/>
<dbReference type="InterPro" id="IPR050659">
    <property type="entry name" value="Peptidase_M24B"/>
</dbReference>
<dbReference type="InterPro" id="IPR000994">
    <property type="entry name" value="Pept_M24"/>
</dbReference>
<dbReference type="Gene3D" id="3.90.230.10">
    <property type="entry name" value="Creatinase/methionine aminopeptidase superfamily"/>
    <property type="match status" value="1"/>
</dbReference>
<reference evidence="7" key="1">
    <citation type="submission" date="2016-01" db="EMBL/GenBank/DDBJ databases">
        <authorList>
            <person name="Mitreva M."/>
            <person name="Pepin K.H."/>
            <person name="Mihindukulasuriya K.A."/>
            <person name="Fulton R."/>
            <person name="Fronick C."/>
            <person name="O'Laughlin M."/>
            <person name="Miner T."/>
            <person name="Herter B."/>
            <person name="Rosa B.A."/>
            <person name="Cordes M."/>
            <person name="Tomlinson C."/>
            <person name="Wollam A."/>
            <person name="Palsikar V.B."/>
            <person name="Mardis E.R."/>
            <person name="Wilson R.K."/>
        </authorList>
    </citation>
    <scope>NUCLEOTIDE SEQUENCE [LARGE SCALE GENOMIC DNA]</scope>
    <source>
        <strain evidence="7">DNF00019</strain>
    </source>
</reference>
<feature type="domain" description="Peptidase M24" evidence="4">
    <location>
        <begin position="159"/>
        <end position="361"/>
    </location>
</feature>
<name>A0A133XUQ5_9ACTN</name>
<keyword evidence="2" id="KW-0378">Hydrolase</keyword>
<sequence length="379" mass="42206">MSQMQASQTQVGATRLARLRQRMAEKGYDAVVLRNNPDLRWLTGSERTFDFEIAHTAFITATDQWLHTDSRYYNTFMTRLGQDTIWKIDMDFIDPAAWTADRIAQTCSRVVAVEDTVELSFYDDLQHEIHQRGNACMLPRLHGDIATLRIVKDDEELVLLRRAQEITDEAFEYICTFIKPGMTEQDIRVELDNYMLTHGADTLSFDTIIAGGPNGANPHALPGNYKIQEGDFLVMDYGAGYRDYHADMTRTVCVGTPSAEQKKVYDIVRLANETAAAAVKPGVIGKDIHNIAVKVISDAGYGEYFGHGLGHGVGLEIHEQPGFNRSYAQLIPEGSVVTIEPGIYLPGKFGVRIEDCGVVTQAGYDCFTASPHELVCLPC</sequence>
<dbReference type="Pfam" id="PF01321">
    <property type="entry name" value="Creatinase_N"/>
    <property type="match status" value="1"/>
</dbReference>
<dbReference type="SUPFAM" id="SSF53092">
    <property type="entry name" value="Creatinase/prolidase N-terminal domain"/>
    <property type="match status" value="1"/>
</dbReference>
<dbReference type="PANTHER" id="PTHR46112">
    <property type="entry name" value="AMINOPEPTIDASE"/>
    <property type="match status" value="1"/>
</dbReference>
<keyword evidence="1 3" id="KW-0479">Metal-binding</keyword>
<comment type="similarity">
    <text evidence="3">Belongs to the peptidase M24B family.</text>
</comment>
<protein>
    <submittedName>
        <fullName evidence="6">Xaa-Pro dipeptidase family protein</fullName>
    </submittedName>
</protein>
<evidence type="ECO:0000313" key="6">
    <source>
        <dbReference type="EMBL" id="KXB34675.1"/>
    </source>
</evidence>
<dbReference type="Proteomes" id="UP000070675">
    <property type="component" value="Unassembled WGS sequence"/>
</dbReference>
<dbReference type="Pfam" id="PF00557">
    <property type="entry name" value="Peptidase_M24"/>
    <property type="match status" value="1"/>
</dbReference>
<dbReference type="AlphaFoldDB" id="A0A133XUQ5"/>
<dbReference type="GO" id="GO:0046872">
    <property type="term" value="F:metal ion binding"/>
    <property type="evidence" value="ECO:0007669"/>
    <property type="project" value="UniProtKB-KW"/>
</dbReference>
<organism evidence="6 7">
    <name type="scientific">Atopobium deltae</name>
    <dbReference type="NCBI Taxonomy" id="1393034"/>
    <lineage>
        <taxon>Bacteria</taxon>
        <taxon>Bacillati</taxon>
        <taxon>Actinomycetota</taxon>
        <taxon>Coriobacteriia</taxon>
        <taxon>Coriobacteriales</taxon>
        <taxon>Atopobiaceae</taxon>
        <taxon>Atopobium</taxon>
    </lineage>
</organism>
<accession>A0A133XUQ5</accession>
<keyword evidence="7" id="KW-1185">Reference proteome</keyword>
<comment type="caution">
    <text evidence="6">The sequence shown here is derived from an EMBL/GenBank/DDBJ whole genome shotgun (WGS) entry which is preliminary data.</text>
</comment>
<gene>
    <name evidence="6" type="ORF">HMPREF3192_00774</name>
</gene>
<dbReference type="PATRIC" id="fig|1393034.3.peg.750"/>
<evidence type="ECO:0000256" key="3">
    <source>
        <dbReference type="RuleBase" id="RU000590"/>
    </source>
</evidence>
<dbReference type="InterPro" id="IPR029149">
    <property type="entry name" value="Creatin/AminoP/Spt16_N"/>
</dbReference>
<dbReference type="InterPro" id="IPR036005">
    <property type="entry name" value="Creatinase/aminopeptidase-like"/>
</dbReference>
<evidence type="ECO:0000256" key="1">
    <source>
        <dbReference type="ARBA" id="ARBA00022723"/>
    </source>
</evidence>
<evidence type="ECO:0000259" key="5">
    <source>
        <dbReference type="Pfam" id="PF01321"/>
    </source>
</evidence>